<dbReference type="EMBL" id="MN740153">
    <property type="protein sequence ID" value="QHT90233.1"/>
    <property type="molecule type" value="Genomic_DNA"/>
</dbReference>
<reference evidence="2" key="1">
    <citation type="journal article" date="2020" name="Nature">
        <title>Giant virus diversity and host interactions through global metagenomics.</title>
        <authorList>
            <person name="Schulz F."/>
            <person name="Roux S."/>
            <person name="Paez-Espino D."/>
            <person name="Jungbluth S."/>
            <person name="Walsh D.A."/>
            <person name="Denef V.J."/>
            <person name="McMahon K.D."/>
            <person name="Konstantinidis K.T."/>
            <person name="Eloe-Fadrosh E.A."/>
            <person name="Kyrpides N.C."/>
            <person name="Woyke T."/>
        </authorList>
    </citation>
    <scope>NUCLEOTIDE SEQUENCE</scope>
    <source>
        <strain evidence="2">GVMAG-M-3300023184-68</strain>
    </source>
</reference>
<feature type="compositionally biased region" description="Basic and acidic residues" evidence="1">
    <location>
        <begin position="63"/>
        <end position="84"/>
    </location>
</feature>
<protein>
    <submittedName>
        <fullName evidence="2">Uncharacterized protein</fullName>
    </submittedName>
</protein>
<evidence type="ECO:0000313" key="2">
    <source>
        <dbReference type="EMBL" id="QHT90233.1"/>
    </source>
</evidence>
<evidence type="ECO:0000256" key="1">
    <source>
        <dbReference type="SAM" id="MobiDB-lite"/>
    </source>
</evidence>
<name>A0A6C0IFD4_9ZZZZ</name>
<proteinExistence type="predicted"/>
<organism evidence="2">
    <name type="scientific">viral metagenome</name>
    <dbReference type="NCBI Taxonomy" id="1070528"/>
    <lineage>
        <taxon>unclassified sequences</taxon>
        <taxon>metagenomes</taxon>
        <taxon>organismal metagenomes</taxon>
    </lineage>
</organism>
<feature type="region of interest" description="Disordered" evidence="1">
    <location>
        <begin position="59"/>
        <end position="97"/>
    </location>
</feature>
<dbReference type="AlphaFoldDB" id="A0A6C0IFD4"/>
<accession>A0A6C0IFD4</accession>
<feature type="region of interest" description="Disordered" evidence="1">
    <location>
        <begin position="7"/>
        <end position="28"/>
    </location>
</feature>
<sequence length="122" mass="14516">MLLISKIIKRNPDRKHNQTSPATMSPSKLVVVGILPTDQSSDDNDAHKNYRKHCAIDSLTSNDLHDDTRNRSMEQTKKEKEQRRKERKHRKEQEKKQIRDENILTLYDLHNDIWGRKYVRLV</sequence>